<feature type="binding site" evidence="6">
    <location>
        <position position="7"/>
    </location>
    <ligand>
        <name>Zn(2+)</name>
        <dbReference type="ChEBI" id="CHEBI:29105"/>
    </ligand>
</feature>
<keyword evidence="3 5" id="KW-0863">Zinc-finger</keyword>
<accession>A0ABM3M9E9</accession>
<feature type="compositionally biased region" description="Basic and acidic residues" evidence="7">
    <location>
        <begin position="129"/>
        <end position="140"/>
    </location>
</feature>
<feature type="compositionally biased region" description="Basic and acidic residues" evidence="7">
    <location>
        <begin position="230"/>
        <end position="249"/>
    </location>
</feature>
<dbReference type="SUPFAM" id="SSF57667">
    <property type="entry name" value="beta-beta-alpha zinc fingers"/>
    <property type="match status" value="4"/>
</dbReference>
<evidence type="ECO:0000256" key="1">
    <source>
        <dbReference type="ARBA" id="ARBA00022723"/>
    </source>
</evidence>
<feature type="compositionally biased region" description="Basic and acidic residues" evidence="7">
    <location>
        <begin position="154"/>
        <end position="168"/>
    </location>
</feature>
<feature type="domain" description="C2H2-type" evidence="8">
    <location>
        <begin position="514"/>
        <end position="542"/>
    </location>
</feature>
<evidence type="ECO:0000256" key="4">
    <source>
        <dbReference type="ARBA" id="ARBA00022833"/>
    </source>
</evidence>
<dbReference type="Proteomes" id="UP001652740">
    <property type="component" value="Unplaced"/>
</dbReference>
<keyword evidence="4 6" id="KW-0862">Zinc</keyword>
<feature type="domain" description="C2H2-type" evidence="8">
    <location>
        <begin position="574"/>
        <end position="601"/>
    </location>
</feature>
<feature type="binding site" evidence="6">
    <location>
        <position position="10"/>
    </location>
    <ligand>
        <name>Zn(2+)</name>
        <dbReference type="ChEBI" id="CHEBI:29105"/>
    </ligand>
</feature>
<feature type="region of interest" description="Disordered" evidence="7">
    <location>
        <begin position="658"/>
        <end position="686"/>
    </location>
</feature>
<dbReference type="PROSITE" id="PS00028">
    <property type="entry name" value="ZINC_FINGER_C2H2_1"/>
    <property type="match status" value="8"/>
</dbReference>
<feature type="binding site" evidence="6">
    <location>
        <position position="47"/>
    </location>
    <ligand>
        <name>Zn(2+)</name>
        <dbReference type="ChEBI" id="CHEBI:29105"/>
    </ligand>
</feature>
<feature type="binding site" evidence="6">
    <location>
        <position position="50"/>
    </location>
    <ligand>
        <name>Zn(2+)</name>
        <dbReference type="ChEBI" id="CHEBI:29105"/>
    </ligand>
</feature>
<dbReference type="GeneID" id="113520026"/>
<dbReference type="InterPro" id="IPR012934">
    <property type="entry name" value="Znf_AD"/>
</dbReference>
<keyword evidence="10" id="KW-1185">Reference proteome</keyword>
<dbReference type="RefSeq" id="XP_052748057.1">
    <property type="nucleotide sequence ID" value="XM_052892097.1"/>
</dbReference>
<sequence length="686" mass="77864">MAQVALCRLCLADDVRLHNLAGTALQEFYEKITNVSLVTGAKPVTACYICYAQLKKYQQFLEKSVKANELLTQILSCGVELTQKSVSVIDRQTHRLTHALQISSVQCIAIVENESNPIRIKEEPAMYDSEVKGENAKDTAVKNTSHVTDSEDDLPLKDISSRRRDGNKWKRSKKQPLVSPIKYEMAEVNGDQGKSETRNGDKEEAEGNHTLGSDNIHSDSEDDLPLHNIGNDKERKETPTTSKKGVEEKKRLKKEYKMEAREIILTKEQQLEELMERSKSLNYLNSPYKCNLCYKGFVDLRAYVNHREKHDERSGAYECAVCRLRYGSRRQLRAHAAAAHARRYACARCPHRAHTANQAREHEKWHNGYTYECQLCSQKFRKPTSYLTHTRKRHASEHVCAACGVGCVGARGLRMHRSKAHRRAAAHLAIENPEEPETDRFCAECNIQFASIEAWKRHILSSVKHKLASENSSECGICGAAVAGEARAQHRRLHERALRNTAPVPATTHAHTRLACDQCGANFVNRSKLQAHIKRIHLGLKYNKNIVCEICGKKCTSNASLRYHQRTHTGEKPYSCSTCSKRFSDNNQLRIHTRTHTGERPYCCAVCGKRFSQKPALNRHYRVHTGAKPYACQFCSKTFSQSNSLKLHVRTVHLKLPSTNKRNKVQSQEDKEKKSIDNSVQTVQTL</sequence>
<protein>
    <submittedName>
        <fullName evidence="11">Zinc finger protein 16-like</fullName>
    </submittedName>
</protein>
<evidence type="ECO:0000259" key="9">
    <source>
        <dbReference type="PROSITE" id="PS51915"/>
    </source>
</evidence>
<feature type="domain" description="C2H2-type" evidence="8">
    <location>
        <begin position="602"/>
        <end position="629"/>
    </location>
</feature>
<feature type="compositionally biased region" description="Polar residues" evidence="7">
    <location>
        <begin position="677"/>
        <end position="686"/>
    </location>
</feature>
<feature type="region of interest" description="Disordered" evidence="7">
    <location>
        <begin position="129"/>
        <end position="249"/>
    </location>
</feature>
<evidence type="ECO:0000256" key="2">
    <source>
        <dbReference type="ARBA" id="ARBA00022737"/>
    </source>
</evidence>
<dbReference type="PANTHER" id="PTHR24379:SF121">
    <property type="entry name" value="C2H2-TYPE DOMAIN-CONTAINING PROTEIN"/>
    <property type="match status" value="1"/>
</dbReference>
<dbReference type="PANTHER" id="PTHR24379">
    <property type="entry name" value="KRAB AND ZINC FINGER DOMAIN-CONTAINING"/>
    <property type="match status" value="1"/>
</dbReference>
<feature type="compositionally biased region" description="Basic and acidic residues" evidence="7">
    <location>
        <begin position="667"/>
        <end position="676"/>
    </location>
</feature>
<feature type="domain" description="C2H2-type" evidence="8">
    <location>
        <begin position="546"/>
        <end position="573"/>
    </location>
</feature>
<dbReference type="PROSITE" id="PS51915">
    <property type="entry name" value="ZAD"/>
    <property type="match status" value="1"/>
</dbReference>
<evidence type="ECO:0000256" key="7">
    <source>
        <dbReference type="SAM" id="MobiDB-lite"/>
    </source>
</evidence>
<name>A0ABM3M9E9_GALME</name>
<proteinExistence type="predicted"/>
<dbReference type="Pfam" id="PF00096">
    <property type="entry name" value="zf-C2H2"/>
    <property type="match status" value="5"/>
</dbReference>
<dbReference type="InterPro" id="IPR013087">
    <property type="entry name" value="Znf_C2H2_type"/>
</dbReference>
<reference evidence="11" key="1">
    <citation type="submission" date="2025-08" db="UniProtKB">
        <authorList>
            <consortium name="RefSeq"/>
        </authorList>
    </citation>
    <scope>IDENTIFICATION</scope>
    <source>
        <tissue evidence="11">Whole larvae</tissue>
    </source>
</reference>
<feature type="domain" description="ZAD" evidence="9">
    <location>
        <begin position="5"/>
        <end position="74"/>
    </location>
</feature>
<evidence type="ECO:0000256" key="5">
    <source>
        <dbReference type="PROSITE-ProRule" id="PRU00042"/>
    </source>
</evidence>
<dbReference type="InterPro" id="IPR036236">
    <property type="entry name" value="Znf_C2H2_sf"/>
</dbReference>
<dbReference type="PROSITE" id="PS50157">
    <property type="entry name" value="ZINC_FINGER_C2H2_2"/>
    <property type="match status" value="7"/>
</dbReference>
<dbReference type="Gene3D" id="3.30.160.60">
    <property type="entry name" value="Classic Zinc Finger"/>
    <property type="match status" value="7"/>
</dbReference>
<feature type="domain" description="C2H2-type" evidence="8">
    <location>
        <begin position="371"/>
        <end position="399"/>
    </location>
</feature>
<evidence type="ECO:0000259" key="8">
    <source>
        <dbReference type="PROSITE" id="PS50157"/>
    </source>
</evidence>
<evidence type="ECO:0000313" key="10">
    <source>
        <dbReference type="Proteomes" id="UP001652740"/>
    </source>
</evidence>
<feature type="domain" description="C2H2-type" evidence="8">
    <location>
        <begin position="630"/>
        <end position="653"/>
    </location>
</feature>
<gene>
    <name evidence="11" type="primary">LOC113520026</name>
</gene>
<evidence type="ECO:0000256" key="6">
    <source>
        <dbReference type="PROSITE-ProRule" id="PRU01263"/>
    </source>
</evidence>
<keyword evidence="1 6" id="KW-0479">Metal-binding</keyword>
<evidence type="ECO:0000256" key="3">
    <source>
        <dbReference type="ARBA" id="ARBA00022771"/>
    </source>
</evidence>
<dbReference type="SMART" id="SM00868">
    <property type="entry name" value="zf-AD"/>
    <property type="match status" value="2"/>
</dbReference>
<feature type="domain" description="C2H2-type" evidence="8">
    <location>
        <begin position="288"/>
        <end position="315"/>
    </location>
</feature>
<dbReference type="SMART" id="SM00355">
    <property type="entry name" value="ZnF_C2H2"/>
    <property type="match status" value="12"/>
</dbReference>
<feature type="compositionally biased region" description="Basic and acidic residues" evidence="7">
    <location>
        <begin position="193"/>
        <end position="207"/>
    </location>
</feature>
<keyword evidence="2" id="KW-0677">Repeat</keyword>
<organism evidence="10 11">
    <name type="scientific">Galleria mellonella</name>
    <name type="common">Greater wax moth</name>
    <dbReference type="NCBI Taxonomy" id="7137"/>
    <lineage>
        <taxon>Eukaryota</taxon>
        <taxon>Metazoa</taxon>
        <taxon>Ecdysozoa</taxon>
        <taxon>Arthropoda</taxon>
        <taxon>Hexapoda</taxon>
        <taxon>Insecta</taxon>
        <taxon>Pterygota</taxon>
        <taxon>Neoptera</taxon>
        <taxon>Endopterygota</taxon>
        <taxon>Lepidoptera</taxon>
        <taxon>Glossata</taxon>
        <taxon>Ditrysia</taxon>
        <taxon>Pyraloidea</taxon>
        <taxon>Pyralidae</taxon>
        <taxon>Galleriinae</taxon>
        <taxon>Galleria</taxon>
    </lineage>
</organism>
<evidence type="ECO:0000313" key="11">
    <source>
        <dbReference type="RefSeq" id="XP_052748057.1"/>
    </source>
</evidence>